<keyword evidence="2" id="KW-1185">Reference proteome</keyword>
<dbReference type="OrthoDB" id="2936197at2"/>
<comment type="caution">
    <text evidence="1">The sequence shown here is derived from an EMBL/GenBank/DDBJ whole genome shotgun (WGS) entry which is preliminary data.</text>
</comment>
<evidence type="ECO:0000313" key="1">
    <source>
        <dbReference type="EMBL" id="RID85631.1"/>
    </source>
</evidence>
<reference evidence="1 2" key="1">
    <citation type="submission" date="2018-08" db="EMBL/GenBank/DDBJ databases">
        <title>Bacillus jemisoniae sp. nov., Bacillus chryseoplanitiae sp. nov., Bacillus resnikiae sp. nov., and Bacillus frankliniae sp. nov., isolated from Viking spacecraft and associated surfaces.</title>
        <authorList>
            <person name="Seuylemezian A."/>
            <person name="Vaishampayan P."/>
        </authorList>
    </citation>
    <scope>NUCLEOTIDE SEQUENCE [LARGE SCALE GENOMIC DNA]</scope>
    <source>
        <strain evidence="1 2">JJ-247</strain>
    </source>
</reference>
<dbReference type="AlphaFoldDB" id="A0A398B7Z3"/>
<dbReference type="EMBL" id="QWVT01000015">
    <property type="protein sequence ID" value="RID85631.1"/>
    <property type="molecule type" value="Genomic_DNA"/>
</dbReference>
<dbReference type="Proteomes" id="UP000265816">
    <property type="component" value="Unassembled WGS sequence"/>
</dbReference>
<sequence>MEQEIIVKRNDYYTETEDRNISKLKIDFRNMHFSTYDTFRNYLHIQVGEYDDLNFYLEISPYEAEEMFLELAEKAGKIARGF</sequence>
<evidence type="ECO:0000313" key="2">
    <source>
        <dbReference type="Proteomes" id="UP000265816"/>
    </source>
</evidence>
<dbReference type="RefSeq" id="WP_119112484.1">
    <property type="nucleotide sequence ID" value="NZ_CBCSEO010000002.1"/>
</dbReference>
<gene>
    <name evidence="1" type="ORF">D1970_08735</name>
</gene>
<organism evidence="1 2">
    <name type="scientific">Mesobacillus zeae</name>
    <dbReference type="NCBI Taxonomy" id="1917180"/>
    <lineage>
        <taxon>Bacteria</taxon>
        <taxon>Bacillati</taxon>
        <taxon>Bacillota</taxon>
        <taxon>Bacilli</taxon>
        <taxon>Bacillales</taxon>
        <taxon>Bacillaceae</taxon>
        <taxon>Mesobacillus</taxon>
    </lineage>
</organism>
<accession>A0A398B7Z3</accession>
<name>A0A398B7Z3_9BACI</name>
<proteinExistence type="predicted"/>
<protein>
    <submittedName>
        <fullName evidence="1">Uncharacterized protein</fullName>
    </submittedName>
</protein>